<proteinExistence type="predicted"/>
<organism evidence="1 2">
    <name type="scientific">Paramagnetospirillum caucaseum</name>
    <dbReference type="NCBI Taxonomy" id="1244869"/>
    <lineage>
        <taxon>Bacteria</taxon>
        <taxon>Pseudomonadati</taxon>
        <taxon>Pseudomonadota</taxon>
        <taxon>Alphaproteobacteria</taxon>
        <taxon>Rhodospirillales</taxon>
        <taxon>Magnetospirillaceae</taxon>
        <taxon>Paramagnetospirillum</taxon>
    </lineage>
</organism>
<evidence type="ECO:0000313" key="2">
    <source>
        <dbReference type="Proteomes" id="UP000011744"/>
    </source>
</evidence>
<dbReference type="RefSeq" id="WP_008618636.1">
    <property type="nucleotide sequence ID" value="NZ_AONQ01000037.1"/>
</dbReference>
<gene>
    <name evidence="1" type="ORF">H261_14030</name>
</gene>
<dbReference type="STRING" id="1244869.H261_14030"/>
<sequence length="406" mass="44424">MRLALVNHLHPDSPLVGAARLREFAHALARRGHHVVLLTEAIAGREGDEPATLVARLAEHDWTRPLMVSTRARRVPLLDALRQGRLPRPLRALVIAGLYLARGGVFPDWSLGVAPLLPVLAGHFRPQAVWGTFGNTDAWIIARSLARRAGCPWVMDVKDKWDVFIPAPLRAYLAWRFNDAARLTALARSYLDHVRPRFSCPGTVIYSGVSQALLDQPAHGAAEDRLTLSGSTYSPATLSAVMAGIAGAVRPGTIFTYAGTDHRQVAEAARSLPCAVDIRGQLPQDELVALQRPSFANLYCCIGDHDRFHSKLIELLCVGRPILCLPPDGPEADSIARQVTGDFTGCATPEDLARALSQAWDRRQAPVPADGERLAAYGWDGQAALLEEVFEQVIPPNRRTEFSVRR</sequence>
<evidence type="ECO:0000313" key="1">
    <source>
        <dbReference type="EMBL" id="EME69340.1"/>
    </source>
</evidence>
<dbReference type="PATRIC" id="fig|1244869.3.peg.2827"/>
<accession>M2Z4Q2</accession>
<evidence type="ECO:0008006" key="3">
    <source>
        <dbReference type="Google" id="ProtNLM"/>
    </source>
</evidence>
<name>M2Z4Q2_9PROT</name>
<protein>
    <recommendedName>
        <fullName evidence="3">Glycosyltransferase subfamily 4-like N-terminal domain-containing protein</fullName>
    </recommendedName>
</protein>
<dbReference type="AlphaFoldDB" id="M2Z4Q2"/>
<dbReference type="Gene3D" id="3.40.50.2000">
    <property type="entry name" value="Glycogen Phosphorylase B"/>
    <property type="match status" value="2"/>
</dbReference>
<reference evidence="1 2" key="1">
    <citation type="journal article" date="2014" name="Genome Announc.">
        <title>Draft Genome Sequence of Magnetospirillum sp. Strain SO-1, a Freshwater Magnetotactic Bacterium Isolated from the Ol'khovka River, Russia.</title>
        <authorList>
            <person name="Grouzdev D.S."/>
            <person name="Dziuba M.V."/>
            <person name="Sukhacheva M.S."/>
            <person name="Mardanov A.V."/>
            <person name="Beletskiy A.V."/>
            <person name="Kuznetsov B.B."/>
            <person name="Skryabin K.G."/>
        </authorList>
    </citation>
    <scope>NUCLEOTIDE SEQUENCE [LARGE SCALE GENOMIC DNA]</scope>
    <source>
        <strain evidence="1 2">SO-1</strain>
    </source>
</reference>
<dbReference type="OrthoDB" id="7324294at2"/>
<comment type="caution">
    <text evidence="1">The sequence shown here is derived from an EMBL/GenBank/DDBJ whole genome shotgun (WGS) entry which is preliminary data.</text>
</comment>
<dbReference type="eggNOG" id="COG0438">
    <property type="taxonomic scope" value="Bacteria"/>
</dbReference>
<dbReference type="EMBL" id="AONQ01000037">
    <property type="protein sequence ID" value="EME69340.1"/>
    <property type="molecule type" value="Genomic_DNA"/>
</dbReference>
<dbReference type="Proteomes" id="UP000011744">
    <property type="component" value="Unassembled WGS sequence"/>
</dbReference>
<dbReference type="SUPFAM" id="SSF53756">
    <property type="entry name" value="UDP-Glycosyltransferase/glycogen phosphorylase"/>
    <property type="match status" value="1"/>
</dbReference>
<keyword evidence="2" id="KW-1185">Reference proteome</keyword>